<feature type="transmembrane region" description="Helical" evidence="1">
    <location>
        <begin position="288"/>
        <end position="309"/>
    </location>
</feature>
<keyword evidence="1" id="KW-0472">Membrane</keyword>
<dbReference type="EMBL" id="CAXLJM020000120">
    <property type="protein sequence ID" value="CAL8137870.1"/>
    <property type="molecule type" value="Genomic_DNA"/>
</dbReference>
<reference evidence="2 3" key="1">
    <citation type="submission" date="2024-08" db="EMBL/GenBank/DDBJ databases">
        <authorList>
            <person name="Cucini C."/>
            <person name="Frati F."/>
        </authorList>
    </citation>
    <scope>NUCLEOTIDE SEQUENCE [LARGE SCALE GENOMIC DNA]</scope>
</reference>
<feature type="transmembrane region" description="Helical" evidence="1">
    <location>
        <begin position="7"/>
        <end position="25"/>
    </location>
</feature>
<organism evidence="2 3">
    <name type="scientific">Orchesella dallaii</name>
    <dbReference type="NCBI Taxonomy" id="48710"/>
    <lineage>
        <taxon>Eukaryota</taxon>
        <taxon>Metazoa</taxon>
        <taxon>Ecdysozoa</taxon>
        <taxon>Arthropoda</taxon>
        <taxon>Hexapoda</taxon>
        <taxon>Collembola</taxon>
        <taxon>Entomobryomorpha</taxon>
        <taxon>Entomobryoidea</taxon>
        <taxon>Orchesellidae</taxon>
        <taxon>Orchesellinae</taxon>
        <taxon>Orchesella</taxon>
    </lineage>
</organism>
<keyword evidence="1" id="KW-0812">Transmembrane</keyword>
<dbReference type="Proteomes" id="UP001642540">
    <property type="component" value="Unassembled WGS sequence"/>
</dbReference>
<protein>
    <submittedName>
        <fullName evidence="2">Uncharacterized protein</fullName>
    </submittedName>
</protein>
<evidence type="ECO:0000313" key="3">
    <source>
        <dbReference type="Proteomes" id="UP001642540"/>
    </source>
</evidence>
<accession>A0ABP1RXJ3</accession>
<feature type="transmembrane region" description="Helical" evidence="1">
    <location>
        <begin position="77"/>
        <end position="93"/>
    </location>
</feature>
<name>A0ABP1RXJ3_9HEXA</name>
<feature type="transmembrane region" description="Helical" evidence="1">
    <location>
        <begin position="256"/>
        <end position="276"/>
    </location>
</feature>
<sequence>MHKIFRFGLPLGSAVIVIGILFWLSSVKLIVFTAEALFPPKLLKLEDYITITCSFLTFFLTLLLWTEVIFKGNKRVGFFWFFAALLNCLIQMGQSCYDLSNQHNFNSSREFYASLWGLIISLCTNAYVYFVAGQMMVSFLIEDELNSFRDILRPLGTKCLGVLEYYQGNPWLGSRILLTADAMWSGYLLLAMELPHYDFSRFDWLSDFGKADIYFFSGKAATVISLEEVYMRVFRVLNGIIGCCLILKRTSNLKPWLFCQLCGIAASIIMYIILFAMTRDWASEPSGYIYQFLFTSDIVFRYAVLHFCIEFKRDLDVISIV</sequence>
<keyword evidence="1" id="KW-1133">Transmembrane helix</keyword>
<evidence type="ECO:0000256" key="1">
    <source>
        <dbReference type="SAM" id="Phobius"/>
    </source>
</evidence>
<feature type="transmembrane region" description="Helical" evidence="1">
    <location>
        <begin position="45"/>
        <end position="65"/>
    </location>
</feature>
<gene>
    <name evidence="2" type="ORF">ODALV1_LOCUS27118</name>
</gene>
<proteinExistence type="predicted"/>
<keyword evidence="3" id="KW-1185">Reference proteome</keyword>
<comment type="caution">
    <text evidence="2">The sequence shown here is derived from an EMBL/GenBank/DDBJ whole genome shotgun (WGS) entry which is preliminary data.</text>
</comment>
<evidence type="ECO:0000313" key="2">
    <source>
        <dbReference type="EMBL" id="CAL8137870.1"/>
    </source>
</evidence>
<feature type="transmembrane region" description="Helical" evidence="1">
    <location>
        <begin position="113"/>
        <end position="132"/>
    </location>
</feature>